<keyword evidence="3" id="KW-0677">Repeat</keyword>
<dbReference type="InterPro" id="IPR032696">
    <property type="entry name" value="SQ_cyclase_C"/>
</dbReference>
<dbReference type="InterPro" id="IPR032697">
    <property type="entry name" value="SQ_cyclase_N"/>
</dbReference>
<dbReference type="AlphaFoldDB" id="A0A674NZ04"/>
<dbReference type="SUPFAM" id="SSF48239">
    <property type="entry name" value="Terpenoid cyclases/Protein prenyltransferases"/>
    <property type="match status" value="1"/>
</dbReference>
<dbReference type="PROSITE" id="PS01074">
    <property type="entry name" value="TERPENE_SYNTHASES"/>
    <property type="match status" value="1"/>
</dbReference>
<dbReference type="Pfam" id="PF13249">
    <property type="entry name" value="SQHop_cyclase_N"/>
    <property type="match status" value="1"/>
</dbReference>
<dbReference type="NCBIfam" id="TIGR01787">
    <property type="entry name" value="squalene_cyclas"/>
    <property type="match status" value="1"/>
</dbReference>
<dbReference type="InterPro" id="IPR002365">
    <property type="entry name" value="Terpene_synthase_CS"/>
</dbReference>
<proteinExistence type="inferred from homology"/>
<dbReference type="Gene3D" id="6.20.120.20">
    <property type="match status" value="1"/>
</dbReference>
<evidence type="ECO:0000256" key="4">
    <source>
        <dbReference type="ARBA" id="ARBA00022955"/>
    </source>
</evidence>
<dbReference type="InterPro" id="IPR018333">
    <property type="entry name" value="Squalene_cyclase"/>
</dbReference>
<dbReference type="PANTHER" id="PTHR11764:SF20">
    <property type="entry name" value="LANOSTEROL SYNTHASE"/>
    <property type="match status" value="1"/>
</dbReference>
<evidence type="ECO:0000256" key="5">
    <source>
        <dbReference type="ARBA" id="ARBA00023098"/>
    </source>
</evidence>
<comment type="function">
    <text evidence="7">Key enzyme in the cholesterol biosynthesis pathway. Catalyzes the cyclization of (S)-2,3 oxidosqualene to lanosterol, a reaction that forms the sterol nucleus. Through the production of lanosterol may regulate lens protein aggregation and increase transparency.</text>
</comment>
<protein>
    <recommendedName>
        <fullName evidence="9">Terpene cyclase/mutase family member</fullName>
        <ecNumber evidence="9">5.4.99.-</ecNumber>
    </recommendedName>
</protein>
<evidence type="ECO:0000259" key="12">
    <source>
        <dbReference type="Pfam" id="PF13249"/>
    </source>
</evidence>
<keyword evidence="6 9" id="KW-0413">Isomerase</keyword>
<evidence type="ECO:0000313" key="14">
    <source>
        <dbReference type="Proteomes" id="UP000005226"/>
    </source>
</evidence>
<name>A0A674NZ04_TAKRU</name>
<dbReference type="GO" id="GO:0000250">
    <property type="term" value="F:lanosterol synthase activity"/>
    <property type="evidence" value="ECO:0007669"/>
    <property type="project" value="TreeGrafter"/>
</dbReference>
<reference evidence="13 14" key="1">
    <citation type="journal article" date="2011" name="Genome Biol. Evol.">
        <title>Integration of the genetic map and genome assembly of fugu facilitates insights into distinct features of genome evolution in teleosts and mammals.</title>
        <authorList>
            <person name="Kai W."/>
            <person name="Kikuchi K."/>
            <person name="Tohari S."/>
            <person name="Chew A.K."/>
            <person name="Tay A."/>
            <person name="Fujiwara A."/>
            <person name="Hosoya S."/>
            <person name="Suetake H."/>
            <person name="Naruse K."/>
            <person name="Brenner S."/>
            <person name="Suzuki Y."/>
            <person name="Venkatesh B."/>
        </authorList>
    </citation>
    <scope>NUCLEOTIDE SEQUENCE [LARGE SCALE GENOMIC DNA]</scope>
</reference>
<evidence type="ECO:0000256" key="1">
    <source>
        <dbReference type="ARBA" id="ARBA00009755"/>
    </source>
</evidence>
<gene>
    <name evidence="13" type="primary">lss</name>
</gene>
<dbReference type="Gene3D" id="1.50.10.20">
    <property type="match status" value="2"/>
</dbReference>
<dbReference type="Pfam" id="PF13243">
    <property type="entry name" value="SQHop_cyclase_C"/>
    <property type="match status" value="1"/>
</dbReference>
<keyword evidence="2" id="KW-0444">Lipid biosynthesis</keyword>
<evidence type="ECO:0000313" key="13">
    <source>
        <dbReference type="Ensembl" id="ENSTRUP00000078586.1"/>
    </source>
</evidence>
<keyword evidence="14" id="KW-1185">Reference proteome</keyword>
<dbReference type="Ensembl" id="ENSTRUT00000068115.1">
    <property type="protein sequence ID" value="ENSTRUP00000078586.1"/>
    <property type="gene ID" value="ENSTRUG00000013093.3"/>
</dbReference>
<evidence type="ECO:0000256" key="9">
    <source>
        <dbReference type="RuleBase" id="RU362003"/>
    </source>
</evidence>
<evidence type="ECO:0000256" key="6">
    <source>
        <dbReference type="ARBA" id="ARBA00023235"/>
    </source>
</evidence>
<dbReference type="FunFam" id="1.50.10.20:FF:000002">
    <property type="entry name" value="Terpene cyclase/mutase family member"/>
    <property type="match status" value="1"/>
</dbReference>
<dbReference type="GeneTree" id="ENSGT00390000011570"/>
<dbReference type="InterPro" id="IPR008930">
    <property type="entry name" value="Terpenoid_cyclase/PrenylTrfase"/>
</dbReference>
<organism evidence="13 14">
    <name type="scientific">Takifugu rubripes</name>
    <name type="common">Japanese pufferfish</name>
    <name type="synonym">Fugu rubripes</name>
    <dbReference type="NCBI Taxonomy" id="31033"/>
    <lineage>
        <taxon>Eukaryota</taxon>
        <taxon>Metazoa</taxon>
        <taxon>Chordata</taxon>
        <taxon>Craniata</taxon>
        <taxon>Vertebrata</taxon>
        <taxon>Euteleostomi</taxon>
        <taxon>Actinopterygii</taxon>
        <taxon>Neopterygii</taxon>
        <taxon>Teleostei</taxon>
        <taxon>Neoteleostei</taxon>
        <taxon>Acanthomorphata</taxon>
        <taxon>Eupercaria</taxon>
        <taxon>Tetraodontiformes</taxon>
        <taxon>Tetradontoidea</taxon>
        <taxon>Tetraodontidae</taxon>
        <taxon>Takifugu</taxon>
    </lineage>
</organism>
<dbReference type="FunFam" id="1.50.10.20:FF:000003">
    <property type="entry name" value="Terpene cyclase/mutase family member"/>
    <property type="match status" value="1"/>
</dbReference>
<evidence type="ECO:0000256" key="3">
    <source>
        <dbReference type="ARBA" id="ARBA00022737"/>
    </source>
</evidence>
<dbReference type="Proteomes" id="UP000005226">
    <property type="component" value="Chromosome 1"/>
</dbReference>
<dbReference type="GO" id="GO:0006695">
    <property type="term" value="P:cholesterol biosynthetic process"/>
    <property type="evidence" value="ECO:0007669"/>
    <property type="project" value="TreeGrafter"/>
</dbReference>
<evidence type="ECO:0000256" key="7">
    <source>
        <dbReference type="ARBA" id="ARBA00055567"/>
    </source>
</evidence>
<dbReference type="EC" id="5.4.99.-" evidence="9"/>
<evidence type="ECO:0000256" key="8">
    <source>
        <dbReference type="ARBA" id="ARBA00060682"/>
    </source>
</evidence>
<keyword evidence="4" id="KW-0752">Steroid biosynthesis</keyword>
<evidence type="ECO:0000256" key="10">
    <source>
        <dbReference type="SAM" id="MobiDB-lite"/>
    </source>
</evidence>
<dbReference type="CDD" id="cd02892">
    <property type="entry name" value="SQCY_1"/>
    <property type="match status" value="1"/>
</dbReference>
<reference evidence="13" key="2">
    <citation type="submission" date="2025-08" db="UniProtKB">
        <authorList>
            <consortium name="Ensembl"/>
        </authorList>
    </citation>
    <scope>IDENTIFICATION</scope>
</reference>
<sequence length="677" mass="76175">MTEGTQLRRRGGPYKSEPATDLSRWRLTNVEGRQTWRYVDQQDTPERPQTMLEAFSIGLDTSKFVSDSPAAHTAVEAALKGMSFYSHLQAEDGHWAGDYGGPLFLLPGLLITCHVAKIPLAEAWKKEMVRYLRSVQLPDGGWGLHIEDKSTVFGTALSYTSLRILGVDPDDPDVVRARNNLHSKGGAAGIPSWGKFWLAILNVYSWEGMNTLLPEMWLFPSWMPAHPSTLWCHCRQVYLPMSYCYAVRLVAQEDPLVLSLREELYVQDYGTIDWPAQRNNVAACDMYTPHTQLHRHPHPHLCGVINVNTLPFCVQGTNGSQLWDTCFAVQAFLESQLNVLGTSKLIHDNFISSKIPENPPEYQKYYRQMNKGGFPFSTRDCGWIVADCTAEGLKSVMLLQELCPSISQPVASERLYDAVSVLLNMRNPDGGFATYETKRGGKLLELLNPSEVFGDIMIDYTYVECTSAVMQALRHFQKAYPQHRPAEISSTLKEGLDYCRRLQRPDGSWEGSWGVCFTYGAWFGLEAFACMGHVYKDGDVCVEVQKACQFLLDHQMPDGGWGENFESCEQRRYVQSSTPQIHNTCWALLGLMAARHPDTRAIERGVQLLISKQQPNGDWPQENIAGVFNKSCAISYTSYRNVFPIWTLGRFSHLYPHSPVSGKLSAVKASTFVSCST</sequence>
<keyword evidence="5" id="KW-0443">Lipid metabolism</keyword>
<dbReference type="SFLD" id="SFLDG01016">
    <property type="entry name" value="Prenyltransferase_Like_2"/>
    <property type="match status" value="1"/>
</dbReference>
<dbReference type="GO" id="GO:0016104">
    <property type="term" value="P:triterpenoid biosynthetic process"/>
    <property type="evidence" value="ECO:0007669"/>
    <property type="project" value="InterPro"/>
</dbReference>
<feature type="domain" description="Squalene cyclase N-terminal" evidence="12">
    <location>
        <begin position="86"/>
        <end position="278"/>
    </location>
</feature>
<dbReference type="PANTHER" id="PTHR11764">
    <property type="entry name" value="TERPENE CYCLASE/MUTASE FAMILY MEMBER"/>
    <property type="match status" value="1"/>
</dbReference>
<dbReference type="GO" id="GO:0005811">
    <property type="term" value="C:lipid droplet"/>
    <property type="evidence" value="ECO:0007669"/>
    <property type="project" value="InterPro"/>
</dbReference>
<reference evidence="13" key="3">
    <citation type="submission" date="2025-09" db="UniProtKB">
        <authorList>
            <consortium name="Ensembl"/>
        </authorList>
    </citation>
    <scope>IDENTIFICATION</scope>
</reference>
<evidence type="ECO:0000256" key="2">
    <source>
        <dbReference type="ARBA" id="ARBA00022516"/>
    </source>
</evidence>
<feature type="domain" description="Squalene cyclase C-terminal" evidence="11">
    <location>
        <begin position="320"/>
        <end position="651"/>
    </location>
</feature>
<comment type="similarity">
    <text evidence="1 9">Belongs to the terpene cyclase/mutase family.</text>
</comment>
<accession>A0A674NZ04</accession>
<comment type="pathway">
    <text evidence="8">Terpene metabolism; lanosterol biosynthesis; lanosterol from farnesyl diphosphate: step 3/3.</text>
</comment>
<evidence type="ECO:0000259" key="11">
    <source>
        <dbReference type="Pfam" id="PF13243"/>
    </source>
</evidence>
<feature type="region of interest" description="Disordered" evidence="10">
    <location>
        <begin position="1"/>
        <end position="20"/>
    </location>
</feature>